<name>A0A9N9I492_9GLOM</name>
<dbReference type="Proteomes" id="UP000789342">
    <property type="component" value="Unassembled WGS sequence"/>
</dbReference>
<dbReference type="OrthoDB" id="2434299at2759"/>
<evidence type="ECO:0000313" key="2">
    <source>
        <dbReference type="Proteomes" id="UP000789342"/>
    </source>
</evidence>
<dbReference type="EMBL" id="CAJVPV010022399">
    <property type="protein sequence ID" value="CAG8720769.1"/>
    <property type="molecule type" value="Genomic_DNA"/>
</dbReference>
<accession>A0A9N9I492</accession>
<feature type="non-terminal residue" evidence="1">
    <location>
        <position position="1"/>
    </location>
</feature>
<gene>
    <name evidence="1" type="ORF">AMORRO_LOCUS13325</name>
</gene>
<feature type="non-terminal residue" evidence="1">
    <location>
        <position position="175"/>
    </location>
</feature>
<comment type="caution">
    <text evidence="1">The sequence shown here is derived from an EMBL/GenBank/DDBJ whole genome shotgun (WGS) entry which is preliminary data.</text>
</comment>
<sequence length="175" mass="20071">SETWSNSAFTSSISRSERSEGTYISDIITPLLRSSLGDLLNGSRRMNGKETDIMGLLKWDNKFLCSNSKRIDDYVKLWKETLDGVSFLDASYRPDLSGIPRYFHLDHAEIPLSPHASNTKALISLLLTLRNIMVVNKSLLIQTLEQANIHPPKMYTRVLLFHPHLEMNRNNRELR</sequence>
<proteinExistence type="predicted"/>
<organism evidence="1 2">
    <name type="scientific">Acaulospora morrowiae</name>
    <dbReference type="NCBI Taxonomy" id="94023"/>
    <lineage>
        <taxon>Eukaryota</taxon>
        <taxon>Fungi</taxon>
        <taxon>Fungi incertae sedis</taxon>
        <taxon>Mucoromycota</taxon>
        <taxon>Glomeromycotina</taxon>
        <taxon>Glomeromycetes</taxon>
        <taxon>Diversisporales</taxon>
        <taxon>Acaulosporaceae</taxon>
        <taxon>Acaulospora</taxon>
    </lineage>
</organism>
<evidence type="ECO:0000313" key="1">
    <source>
        <dbReference type="EMBL" id="CAG8720769.1"/>
    </source>
</evidence>
<keyword evidence="2" id="KW-1185">Reference proteome</keyword>
<reference evidence="1" key="1">
    <citation type="submission" date="2021-06" db="EMBL/GenBank/DDBJ databases">
        <authorList>
            <person name="Kallberg Y."/>
            <person name="Tangrot J."/>
            <person name="Rosling A."/>
        </authorList>
    </citation>
    <scope>NUCLEOTIDE SEQUENCE</scope>
    <source>
        <strain evidence="1">CL551</strain>
    </source>
</reference>
<dbReference type="AlphaFoldDB" id="A0A9N9I492"/>
<protein>
    <submittedName>
        <fullName evidence="1">13221_t:CDS:1</fullName>
    </submittedName>
</protein>